<evidence type="ECO:0008006" key="4">
    <source>
        <dbReference type="Google" id="ProtNLM"/>
    </source>
</evidence>
<dbReference type="RefSeq" id="WP_142887975.1">
    <property type="nucleotide sequence ID" value="NZ_VIKR01000001.1"/>
</dbReference>
<keyword evidence="1" id="KW-1133">Transmembrane helix</keyword>
<dbReference type="Proteomes" id="UP000317839">
    <property type="component" value="Unassembled WGS sequence"/>
</dbReference>
<dbReference type="AlphaFoldDB" id="A0A545THC6"/>
<gene>
    <name evidence="2" type="ORF">FLL45_01260</name>
</gene>
<dbReference type="OrthoDB" id="9143597at2"/>
<dbReference type="GO" id="GO:0016020">
    <property type="term" value="C:membrane"/>
    <property type="evidence" value="ECO:0007669"/>
    <property type="project" value="InterPro"/>
</dbReference>
<dbReference type="EMBL" id="VIKR01000001">
    <property type="protein sequence ID" value="TQV76615.1"/>
    <property type="molecule type" value="Genomic_DNA"/>
</dbReference>
<protein>
    <recommendedName>
        <fullName evidence="4">Dystroglycan-type cadherin-like domain-containing protein</fullName>
    </recommendedName>
</protein>
<dbReference type="InterPro" id="IPR015919">
    <property type="entry name" value="Cadherin-like_sf"/>
</dbReference>
<proteinExistence type="predicted"/>
<dbReference type="GO" id="GO:0005509">
    <property type="term" value="F:calcium ion binding"/>
    <property type="evidence" value="ECO:0007669"/>
    <property type="project" value="InterPro"/>
</dbReference>
<dbReference type="InterPro" id="IPR024079">
    <property type="entry name" value="MetalloPept_cat_dom_sf"/>
</dbReference>
<sequence>MSELKLIHFRCVEDINRRKLLVQSSFKVILLFLMVAQLILMTACGGSSSSGVESPQIISISGTPVSTATEGEPYAFSTLTINHSGSKTYSITNAPSWLQVSSTGNIFGTPQTNADTGFFPGITVSVSDSTGATAALPAFDLNVIAVNDPPVVALTNDAEYLDAGQSFQINLSVFDEENDSLSFQLAGVTDALDWTIGQGVISGNAPDVQAVAYFNLVITVSDGTDVASVELPVSIHPINASGLGKTLFGRKEGKGIHMVILGDGYQESEFTLMQEDAIRTIGLMQLDDGIAEHMAGWNIHLLKIFSNQSGADDVFGVDQVDTAFGAGYNCSGIERLLCIDLTAVYDVLLDEYPNYHQALVVVNDERNGGSGGDIAVYNRTNRPVALHELGHSFAHLADEYVDPNVSTSGYQEGQYANVSQFDDPLLVPWSHWIEDKDNFPPESGSQGVGIFEGAFYRGEGFYRPLADSRMRISGVRFGVVNSEQWLISLYENSGAVAEVVPVSSNLEVNLGDPLDFQVEKLFDGPVQSIEWRVNGVIQETLNDQEQVNFDLQAGSYQIEVNVSDTTGKIRKLNTFADFNFTWQVTVSE</sequence>
<keyword evidence="3" id="KW-1185">Reference proteome</keyword>
<dbReference type="InterPro" id="IPR013783">
    <property type="entry name" value="Ig-like_fold"/>
</dbReference>
<evidence type="ECO:0000256" key="1">
    <source>
        <dbReference type="SAM" id="Phobius"/>
    </source>
</evidence>
<dbReference type="GO" id="GO:0008237">
    <property type="term" value="F:metallopeptidase activity"/>
    <property type="evidence" value="ECO:0007669"/>
    <property type="project" value="InterPro"/>
</dbReference>
<accession>A0A545THC6</accession>
<dbReference type="SUPFAM" id="SSF49313">
    <property type="entry name" value="Cadherin-like"/>
    <property type="match status" value="1"/>
</dbReference>
<evidence type="ECO:0000313" key="3">
    <source>
        <dbReference type="Proteomes" id="UP000317839"/>
    </source>
</evidence>
<name>A0A545THC6_9GAMM</name>
<organism evidence="2 3">
    <name type="scientific">Aliikangiella marina</name>
    <dbReference type="NCBI Taxonomy" id="1712262"/>
    <lineage>
        <taxon>Bacteria</taxon>
        <taxon>Pseudomonadati</taxon>
        <taxon>Pseudomonadota</taxon>
        <taxon>Gammaproteobacteria</taxon>
        <taxon>Oceanospirillales</taxon>
        <taxon>Pleioneaceae</taxon>
        <taxon>Aliikangiella</taxon>
    </lineage>
</organism>
<evidence type="ECO:0000313" key="2">
    <source>
        <dbReference type="EMBL" id="TQV76615.1"/>
    </source>
</evidence>
<feature type="transmembrane region" description="Helical" evidence="1">
    <location>
        <begin position="20"/>
        <end position="40"/>
    </location>
</feature>
<dbReference type="InterPro" id="IPR019026">
    <property type="entry name" value="Peptidase_M64_IgA"/>
</dbReference>
<dbReference type="Gene3D" id="3.40.390.10">
    <property type="entry name" value="Collagenase (Catalytic Domain)"/>
    <property type="match status" value="1"/>
</dbReference>
<comment type="caution">
    <text evidence="2">The sequence shown here is derived from an EMBL/GenBank/DDBJ whole genome shotgun (WGS) entry which is preliminary data.</text>
</comment>
<dbReference type="Gene3D" id="2.60.40.10">
    <property type="entry name" value="Immunoglobulins"/>
    <property type="match status" value="2"/>
</dbReference>
<keyword evidence="1" id="KW-0472">Membrane</keyword>
<reference evidence="2 3" key="1">
    <citation type="submission" date="2019-06" db="EMBL/GenBank/DDBJ databases">
        <title>Draft genome of Aliikangiella marina GYP-15.</title>
        <authorList>
            <person name="Wang G."/>
        </authorList>
    </citation>
    <scope>NUCLEOTIDE SEQUENCE [LARGE SCALE GENOMIC DNA]</scope>
    <source>
        <strain evidence="2 3">GYP-15</strain>
    </source>
</reference>
<dbReference type="Pfam" id="PF09471">
    <property type="entry name" value="Peptidase_M64"/>
    <property type="match status" value="1"/>
</dbReference>
<keyword evidence="1" id="KW-0812">Transmembrane</keyword>